<proteinExistence type="predicted"/>
<dbReference type="OrthoDB" id="2432573at2759"/>
<gene>
    <name evidence="2" type="ORF">CHRIB12_LOCUS5858</name>
</gene>
<dbReference type="Proteomes" id="UP000684084">
    <property type="component" value="Unassembled WGS sequence"/>
</dbReference>
<evidence type="ECO:0000313" key="2">
    <source>
        <dbReference type="EMBL" id="CAB5354359.1"/>
    </source>
</evidence>
<dbReference type="InterPro" id="IPR003439">
    <property type="entry name" value="ABC_transporter-like_ATP-bd"/>
</dbReference>
<feature type="domain" description="ABC transporter" evidence="1">
    <location>
        <begin position="23"/>
        <end position="73"/>
    </location>
</feature>
<reference evidence="2" key="1">
    <citation type="submission" date="2020-05" db="EMBL/GenBank/DDBJ databases">
        <authorList>
            <person name="Rincon C."/>
            <person name="Sanders R I."/>
            <person name="Robbins C."/>
            <person name="Chaturvedi A."/>
        </authorList>
    </citation>
    <scope>NUCLEOTIDE SEQUENCE</scope>
    <source>
        <strain evidence="2">CHB12</strain>
    </source>
</reference>
<protein>
    <recommendedName>
        <fullName evidence="1">ABC transporter domain-containing protein</fullName>
    </recommendedName>
</protein>
<dbReference type="InterPro" id="IPR039421">
    <property type="entry name" value="Type_1_exporter"/>
</dbReference>
<accession>A0A916E2Y3</accession>
<dbReference type="GO" id="GO:0016020">
    <property type="term" value="C:membrane"/>
    <property type="evidence" value="ECO:0007669"/>
    <property type="project" value="TreeGrafter"/>
</dbReference>
<evidence type="ECO:0000313" key="3">
    <source>
        <dbReference type="Proteomes" id="UP000684084"/>
    </source>
</evidence>
<dbReference type="GO" id="GO:0042626">
    <property type="term" value="F:ATPase-coupled transmembrane transporter activity"/>
    <property type="evidence" value="ECO:0007669"/>
    <property type="project" value="TreeGrafter"/>
</dbReference>
<dbReference type="GO" id="GO:0016887">
    <property type="term" value="F:ATP hydrolysis activity"/>
    <property type="evidence" value="ECO:0007669"/>
    <property type="project" value="InterPro"/>
</dbReference>
<name>A0A916E2Y3_9GLOM</name>
<sequence length="93" mass="10327">MQYILEHSIIRLTKNIRHNVPVLNGLNLNIKPGQFAALVGPSGCGKSTTIGLIERFYDVISGTIQIDGLRTYNGIDQIDNSKNFDSILTILFH</sequence>
<dbReference type="PANTHER" id="PTHR24221">
    <property type="entry name" value="ATP-BINDING CASSETTE SUB-FAMILY B"/>
    <property type="match status" value="1"/>
</dbReference>
<comment type="caution">
    <text evidence="2">The sequence shown here is derived from an EMBL/GenBank/DDBJ whole genome shotgun (WGS) entry which is preliminary data.</text>
</comment>
<evidence type="ECO:0000259" key="1">
    <source>
        <dbReference type="Pfam" id="PF00005"/>
    </source>
</evidence>
<organism evidence="2 3">
    <name type="scientific">Rhizophagus irregularis</name>
    <dbReference type="NCBI Taxonomy" id="588596"/>
    <lineage>
        <taxon>Eukaryota</taxon>
        <taxon>Fungi</taxon>
        <taxon>Fungi incertae sedis</taxon>
        <taxon>Mucoromycota</taxon>
        <taxon>Glomeromycotina</taxon>
        <taxon>Glomeromycetes</taxon>
        <taxon>Glomerales</taxon>
        <taxon>Glomeraceae</taxon>
        <taxon>Rhizophagus</taxon>
    </lineage>
</organism>
<dbReference type="EMBL" id="CAGKOT010000009">
    <property type="protein sequence ID" value="CAB5354359.1"/>
    <property type="molecule type" value="Genomic_DNA"/>
</dbReference>
<dbReference type="Pfam" id="PF00005">
    <property type="entry name" value="ABC_tran"/>
    <property type="match status" value="1"/>
</dbReference>
<dbReference type="GO" id="GO:0005524">
    <property type="term" value="F:ATP binding"/>
    <property type="evidence" value="ECO:0007669"/>
    <property type="project" value="InterPro"/>
</dbReference>
<dbReference type="PANTHER" id="PTHR24221:SF503">
    <property type="entry name" value="MITOCHONDRIAL POTASSIUM CHANNEL ATP-BINDING SUBUNIT"/>
    <property type="match status" value="1"/>
</dbReference>
<dbReference type="AlphaFoldDB" id="A0A916E2Y3"/>